<dbReference type="InterPro" id="IPR011006">
    <property type="entry name" value="CheY-like_superfamily"/>
</dbReference>
<keyword evidence="8" id="KW-1185">Reference proteome</keyword>
<feature type="domain" description="Response regulatory" evidence="5">
    <location>
        <begin position="7"/>
        <end position="123"/>
    </location>
</feature>
<dbReference type="EMBL" id="QWEZ01000002">
    <property type="protein sequence ID" value="RRJ82983.1"/>
    <property type="molecule type" value="Genomic_DNA"/>
</dbReference>
<evidence type="ECO:0000259" key="6">
    <source>
        <dbReference type="PROSITE" id="PS50887"/>
    </source>
</evidence>
<dbReference type="RefSeq" id="WP_125017237.1">
    <property type="nucleotide sequence ID" value="NZ_QWEZ01000002.1"/>
</dbReference>
<dbReference type="PROSITE" id="PS50110">
    <property type="entry name" value="RESPONSE_REGULATORY"/>
    <property type="match status" value="1"/>
</dbReference>
<dbReference type="PROSITE" id="PS50887">
    <property type="entry name" value="GGDEF"/>
    <property type="match status" value="1"/>
</dbReference>
<evidence type="ECO:0000256" key="2">
    <source>
        <dbReference type="ARBA" id="ARBA00012528"/>
    </source>
</evidence>
<reference evidence="7 8" key="2">
    <citation type="submission" date="2018-12" db="EMBL/GenBank/DDBJ databases">
        <title>Simiduia agarivorans gen. nov., sp. nov., a marine, agarolytic bacterium isolated from shallow coastal water from Keelung, Taiwan.</title>
        <authorList>
            <person name="Shieh W.Y."/>
        </authorList>
    </citation>
    <scope>NUCLEOTIDE SEQUENCE [LARGE SCALE GENOMIC DNA]</scope>
    <source>
        <strain evidence="7 8">GTF-13</strain>
    </source>
</reference>
<dbReference type="InterPro" id="IPR000160">
    <property type="entry name" value="GGDEF_dom"/>
</dbReference>
<dbReference type="SMART" id="SM00267">
    <property type="entry name" value="GGDEF"/>
    <property type="match status" value="1"/>
</dbReference>
<dbReference type="GO" id="GO:1902201">
    <property type="term" value="P:negative regulation of bacterial-type flagellum-dependent cell motility"/>
    <property type="evidence" value="ECO:0007669"/>
    <property type="project" value="TreeGrafter"/>
</dbReference>
<evidence type="ECO:0000313" key="8">
    <source>
        <dbReference type="Proteomes" id="UP000280792"/>
    </source>
</evidence>
<dbReference type="GO" id="GO:0043709">
    <property type="term" value="P:cell adhesion involved in single-species biofilm formation"/>
    <property type="evidence" value="ECO:0007669"/>
    <property type="project" value="TreeGrafter"/>
</dbReference>
<evidence type="ECO:0000256" key="3">
    <source>
        <dbReference type="ARBA" id="ARBA00034247"/>
    </source>
</evidence>
<keyword evidence="4" id="KW-0597">Phosphoprotein</keyword>
<dbReference type="Pfam" id="PF00072">
    <property type="entry name" value="Response_reg"/>
    <property type="match status" value="1"/>
</dbReference>
<protein>
    <recommendedName>
        <fullName evidence="2">diguanylate cyclase</fullName>
        <ecNumber evidence="2">2.7.7.65</ecNumber>
    </recommendedName>
</protein>
<dbReference type="InterPro" id="IPR050469">
    <property type="entry name" value="Diguanylate_Cyclase"/>
</dbReference>
<evidence type="ECO:0000313" key="7">
    <source>
        <dbReference type="EMBL" id="RRJ82983.1"/>
    </source>
</evidence>
<dbReference type="NCBIfam" id="TIGR00254">
    <property type="entry name" value="GGDEF"/>
    <property type="match status" value="1"/>
</dbReference>
<evidence type="ECO:0000256" key="1">
    <source>
        <dbReference type="ARBA" id="ARBA00001946"/>
    </source>
</evidence>
<feature type="modified residue" description="4-aspartylphosphate" evidence="4">
    <location>
        <position position="56"/>
    </location>
</feature>
<dbReference type="CDD" id="cd01949">
    <property type="entry name" value="GGDEF"/>
    <property type="match status" value="1"/>
</dbReference>
<dbReference type="Proteomes" id="UP000280792">
    <property type="component" value="Unassembled WGS sequence"/>
</dbReference>
<dbReference type="Gene3D" id="3.40.50.2300">
    <property type="match status" value="1"/>
</dbReference>
<dbReference type="EC" id="2.7.7.65" evidence="2"/>
<dbReference type="InterPro" id="IPR001789">
    <property type="entry name" value="Sig_transdc_resp-reg_receiver"/>
</dbReference>
<comment type="catalytic activity">
    <reaction evidence="3">
        <text>2 GTP = 3',3'-c-di-GMP + 2 diphosphate</text>
        <dbReference type="Rhea" id="RHEA:24898"/>
        <dbReference type="ChEBI" id="CHEBI:33019"/>
        <dbReference type="ChEBI" id="CHEBI:37565"/>
        <dbReference type="ChEBI" id="CHEBI:58805"/>
        <dbReference type="EC" id="2.7.7.65"/>
    </reaction>
</comment>
<dbReference type="GO" id="GO:0052621">
    <property type="term" value="F:diguanylate cyclase activity"/>
    <property type="evidence" value="ECO:0007669"/>
    <property type="project" value="UniProtKB-EC"/>
</dbReference>
<feature type="domain" description="GGDEF" evidence="6">
    <location>
        <begin position="166"/>
        <end position="303"/>
    </location>
</feature>
<dbReference type="PANTHER" id="PTHR45138">
    <property type="entry name" value="REGULATORY COMPONENTS OF SENSORY TRANSDUCTION SYSTEM"/>
    <property type="match status" value="1"/>
</dbReference>
<dbReference type="SUPFAM" id="SSF55073">
    <property type="entry name" value="Nucleotide cyclase"/>
    <property type="match status" value="1"/>
</dbReference>
<evidence type="ECO:0000256" key="4">
    <source>
        <dbReference type="PROSITE-ProRule" id="PRU00169"/>
    </source>
</evidence>
<dbReference type="SMART" id="SM00448">
    <property type="entry name" value="REC"/>
    <property type="match status" value="1"/>
</dbReference>
<dbReference type="Pfam" id="PF00990">
    <property type="entry name" value="GGDEF"/>
    <property type="match status" value="1"/>
</dbReference>
<dbReference type="SUPFAM" id="SSF52172">
    <property type="entry name" value="CheY-like"/>
    <property type="match status" value="1"/>
</dbReference>
<dbReference type="Gene3D" id="3.30.70.270">
    <property type="match status" value="1"/>
</dbReference>
<dbReference type="FunFam" id="3.30.70.270:FF:000001">
    <property type="entry name" value="Diguanylate cyclase domain protein"/>
    <property type="match status" value="1"/>
</dbReference>
<proteinExistence type="predicted"/>
<dbReference type="InterPro" id="IPR043128">
    <property type="entry name" value="Rev_trsase/Diguanyl_cyclase"/>
</dbReference>
<organism evidence="7 8">
    <name type="scientific">Aestuariirhabdus litorea</name>
    <dbReference type="NCBI Taxonomy" id="2528527"/>
    <lineage>
        <taxon>Bacteria</taxon>
        <taxon>Pseudomonadati</taxon>
        <taxon>Pseudomonadota</taxon>
        <taxon>Gammaproteobacteria</taxon>
        <taxon>Oceanospirillales</taxon>
        <taxon>Aestuariirhabdaceae</taxon>
        <taxon>Aestuariirhabdus</taxon>
    </lineage>
</organism>
<dbReference type="PANTHER" id="PTHR45138:SF9">
    <property type="entry name" value="DIGUANYLATE CYCLASE DGCM-RELATED"/>
    <property type="match status" value="1"/>
</dbReference>
<comment type="caution">
    <text evidence="7">The sequence shown here is derived from an EMBL/GenBank/DDBJ whole genome shotgun (WGS) entry which is preliminary data.</text>
</comment>
<reference evidence="7 8" key="1">
    <citation type="submission" date="2018-08" db="EMBL/GenBank/DDBJ databases">
        <authorList>
            <person name="Khan S.A."/>
        </authorList>
    </citation>
    <scope>NUCLEOTIDE SEQUENCE [LARGE SCALE GENOMIC DNA]</scope>
    <source>
        <strain evidence="7 8">GTF-13</strain>
    </source>
</reference>
<dbReference type="GO" id="GO:0005886">
    <property type="term" value="C:plasma membrane"/>
    <property type="evidence" value="ECO:0007669"/>
    <property type="project" value="TreeGrafter"/>
</dbReference>
<dbReference type="InterPro" id="IPR029787">
    <property type="entry name" value="Nucleotide_cyclase"/>
</dbReference>
<gene>
    <name evidence="7" type="ORF">D0544_14135</name>
</gene>
<name>A0A3P3VQ91_9GAMM</name>
<evidence type="ECO:0000259" key="5">
    <source>
        <dbReference type="PROSITE" id="PS50110"/>
    </source>
</evidence>
<dbReference type="GO" id="GO:0000160">
    <property type="term" value="P:phosphorelay signal transduction system"/>
    <property type="evidence" value="ECO:0007669"/>
    <property type="project" value="InterPro"/>
</dbReference>
<comment type="cofactor">
    <cofactor evidence="1">
        <name>Mg(2+)</name>
        <dbReference type="ChEBI" id="CHEBI:18420"/>
    </cofactor>
</comment>
<sequence>MVKEKQSVLIIEDEEVNIRVLGQILSREFNIDVATCGRDALVRAEQDEMPDLILLDVTMPDIDGYELCRQLSDNEKTRHIPIILITSEDQEKQEAYGLSLGAVDYIVKPFSVPVLVARVRTHLQLKRQRDMLSDLSVHDSLTGLYNRRKFDGYIEAEWRRACRNQTSLALVMLDVDLFKAYNDHYGHMAGDRCLQRIADCLLANIQRSGDLLARYGGEEFVAVLPELDRHDATVLAQKLCDAVAALTVPHAASTVADHVTLSGGVAAMVPDIDMPSSQLIEAADSALYAAKKAGRDCVQVYVG</sequence>
<dbReference type="AlphaFoldDB" id="A0A3P3VQ91"/>
<accession>A0A3P3VQ91</accession>